<evidence type="ECO:0000256" key="1">
    <source>
        <dbReference type="SAM" id="Phobius"/>
    </source>
</evidence>
<proteinExistence type="predicted"/>
<feature type="transmembrane region" description="Helical" evidence="1">
    <location>
        <begin position="154"/>
        <end position="170"/>
    </location>
</feature>
<keyword evidence="1" id="KW-0812">Transmembrane</keyword>
<keyword evidence="1" id="KW-0472">Membrane</keyword>
<dbReference type="OrthoDB" id="6330679at2"/>
<protein>
    <submittedName>
        <fullName evidence="2">PepSY-associated TM region</fullName>
    </submittedName>
</protein>
<accession>A0A521DD44</accession>
<name>A0A521DD44_9BACT</name>
<dbReference type="Proteomes" id="UP000317557">
    <property type="component" value="Unassembled WGS sequence"/>
</dbReference>
<feature type="transmembrane region" description="Helical" evidence="1">
    <location>
        <begin position="20"/>
        <end position="38"/>
    </location>
</feature>
<reference evidence="2 3" key="1">
    <citation type="submission" date="2017-05" db="EMBL/GenBank/DDBJ databases">
        <authorList>
            <person name="Varghese N."/>
            <person name="Submissions S."/>
        </authorList>
    </citation>
    <scope>NUCLEOTIDE SEQUENCE [LARGE SCALE GENOMIC DNA]</scope>
    <source>
        <strain evidence="2 3">DSM 21985</strain>
    </source>
</reference>
<feature type="transmembrane region" description="Helical" evidence="1">
    <location>
        <begin position="123"/>
        <end position="145"/>
    </location>
</feature>
<organism evidence="2 3">
    <name type="scientific">Gracilimonas mengyeensis</name>
    <dbReference type="NCBI Taxonomy" id="1302730"/>
    <lineage>
        <taxon>Bacteria</taxon>
        <taxon>Pseudomonadati</taxon>
        <taxon>Balneolota</taxon>
        <taxon>Balneolia</taxon>
        <taxon>Balneolales</taxon>
        <taxon>Balneolaceae</taxon>
        <taxon>Gracilimonas</taxon>
    </lineage>
</organism>
<evidence type="ECO:0000313" key="2">
    <source>
        <dbReference type="EMBL" id="SMO69556.1"/>
    </source>
</evidence>
<sequence length="171" mass="19696">MAKKNRLQYYVRLIHRYLGFFLAGIMAVYAISGTVLIFRNTDFLKVETEIERQLPPNLSENELGDMLRIRGFEAQETKGNLIVFEQGSYNKQSGVARYNVKEFPVILEKMNDLHKAKAGDPLFYLNVFCGLSLLFFVVSSFWMYLPKAKPFKNGLYFALAGLLLTVIMIYI</sequence>
<evidence type="ECO:0000313" key="3">
    <source>
        <dbReference type="Proteomes" id="UP000317557"/>
    </source>
</evidence>
<dbReference type="EMBL" id="FXTP01000008">
    <property type="protein sequence ID" value="SMO69556.1"/>
    <property type="molecule type" value="Genomic_DNA"/>
</dbReference>
<gene>
    <name evidence="2" type="ORF">SAMN06265219_10852</name>
</gene>
<keyword evidence="1" id="KW-1133">Transmembrane helix</keyword>
<dbReference type="RefSeq" id="WP_142454518.1">
    <property type="nucleotide sequence ID" value="NZ_FXTP01000008.1"/>
</dbReference>
<keyword evidence="3" id="KW-1185">Reference proteome</keyword>
<dbReference type="AlphaFoldDB" id="A0A521DD44"/>